<dbReference type="Pfam" id="PF13538">
    <property type="entry name" value="UvrD_C_2"/>
    <property type="match status" value="1"/>
</dbReference>
<dbReference type="SUPFAM" id="SSF52540">
    <property type="entry name" value="P-loop containing nucleoside triphosphate hydrolases"/>
    <property type="match status" value="2"/>
</dbReference>
<geneLocation type="plasmid" evidence="4 5">
    <name>pGBRO01</name>
</geneLocation>
<dbReference type="CDD" id="cd18809">
    <property type="entry name" value="SF1_C_RecD"/>
    <property type="match status" value="1"/>
</dbReference>
<feature type="compositionally biased region" description="Acidic residues" evidence="1">
    <location>
        <begin position="1534"/>
        <end position="1549"/>
    </location>
</feature>
<feature type="compositionally biased region" description="Low complexity" evidence="1">
    <location>
        <begin position="1821"/>
        <end position="1833"/>
    </location>
</feature>
<dbReference type="NCBIfam" id="NF041492">
    <property type="entry name" value="MobF"/>
    <property type="match status" value="1"/>
</dbReference>
<dbReference type="InterPro" id="IPR027785">
    <property type="entry name" value="UvrD-like_helicase_C"/>
</dbReference>
<dbReference type="Pfam" id="PF13604">
    <property type="entry name" value="AAA_30"/>
    <property type="match status" value="1"/>
</dbReference>
<evidence type="ECO:0000259" key="3">
    <source>
        <dbReference type="Pfam" id="PF13538"/>
    </source>
</evidence>
<evidence type="ECO:0000313" key="4">
    <source>
        <dbReference type="EMBL" id="ACY24045.1"/>
    </source>
</evidence>
<dbReference type="HOGENOM" id="CLU_001748_1_2_11"/>
<dbReference type="EMBL" id="CP001803">
    <property type="protein sequence ID" value="ACY24045.1"/>
    <property type="molecule type" value="Genomic_DNA"/>
</dbReference>
<dbReference type="SUPFAM" id="SSF55464">
    <property type="entry name" value="Origin of replication-binding domain, RBD-like"/>
    <property type="match status" value="1"/>
</dbReference>
<accession>D0LFJ6</accession>
<keyword evidence="5" id="KW-1185">Reference proteome</keyword>
<dbReference type="InterPro" id="IPR027417">
    <property type="entry name" value="P-loop_NTPase"/>
</dbReference>
<feature type="compositionally biased region" description="Low complexity" evidence="1">
    <location>
        <begin position="1799"/>
        <end position="1814"/>
    </location>
</feature>
<evidence type="ECO:0000259" key="2">
    <source>
        <dbReference type="Pfam" id="PF08751"/>
    </source>
</evidence>
<feature type="region of interest" description="Disordered" evidence="1">
    <location>
        <begin position="2029"/>
        <end position="2090"/>
    </location>
</feature>
<feature type="domain" description="TrwC relaxase" evidence="2">
    <location>
        <begin position="10"/>
        <end position="453"/>
    </location>
</feature>
<evidence type="ECO:0000256" key="1">
    <source>
        <dbReference type="SAM" id="MobiDB-lite"/>
    </source>
</evidence>
<dbReference type="RefSeq" id="WP_012836515.1">
    <property type="nucleotide sequence ID" value="NC_013442.1"/>
</dbReference>
<feature type="region of interest" description="Disordered" evidence="1">
    <location>
        <begin position="1784"/>
        <end position="1833"/>
    </location>
</feature>
<dbReference type="InterPro" id="IPR050534">
    <property type="entry name" value="Coronavir_polyprotein_1ab"/>
</dbReference>
<dbReference type="KEGG" id="gbr:Gbro_4932"/>
<dbReference type="OrthoDB" id="4369072at2"/>
<keyword evidence="4" id="KW-0614">Plasmid</keyword>
<dbReference type="Pfam" id="PF08751">
    <property type="entry name" value="TrwC"/>
    <property type="match status" value="1"/>
</dbReference>
<evidence type="ECO:0000313" key="5">
    <source>
        <dbReference type="Proteomes" id="UP000001219"/>
    </source>
</evidence>
<dbReference type="Proteomes" id="UP000001219">
    <property type="component" value="Plasmid pGBRO01"/>
</dbReference>
<reference evidence="4 5" key="1">
    <citation type="journal article" date="2010" name="Stand. Genomic Sci.">
        <title>Complete genome sequence of Gordonia bronchialis type strain (3410).</title>
        <authorList>
            <person name="Ivanova N."/>
            <person name="Sikorski J."/>
            <person name="Jando M."/>
            <person name="Lapidus A."/>
            <person name="Nolan M."/>
            <person name="Lucas S."/>
            <person name="Del Rio T.G."/>
            <person name="Tice H."/>
            <person name="Copeland A."/>
            <person name="Cheng J.F."/>
            <person name="Chen F."/>
            <person name="Bruce D."/>
            <person name="Goodwin L."/>
            <person name="Pitluck S."/>
            <person name="Mavromatis K."/>
            <person name="Ovchinnikova G."/>
            <person name="Pati A."/>
            <person name="Chen A."/>
            <person name="Palaniappan K."/>
            <person name="Land M."/>
            <person name="Hauser L."/>
            <person name="Chang Y.J."/>
            <person name="Jeffries C.D."/>
            <person name="Chain P."/>
            <person name="Saunders E."/>
            <person name="Han C."/>
            <person name="Detter J.C."/>
            <person name="Brettin T."/>
            <person name="Rohde M."/>
            <person name="Goker M."/>
            <person name="Bristow J."/>
            <person name="Eisen J.A."/>
            <person name="Markowitz V."/>
            <person name="Hugenholtz P."/>
            <person name="Klenk H.P."/>
            <person name="Kyrpides N.C."/>
        </authorList>
    </citation>
    <scope>NUCLEOTIDE SEQUENCE [LARGE SCALE GENOMIC DNA]</scope>
    <source>
        <strain evidence="5">ATCC 25592 / DSM 43247 / BCRC 13721 / JCM 3198 / KCTC 3076 / NBRC 16047 / NCTC 10667</strain>
        <plasmid evidence="5">pGBRO01</plasmid>
    </source>
</reference>
<dbReference type="PANTHER" id="PTHR43788">
    <property type="entry name" value="DNA2/NAM7 HELICASE FAMILY MEMBER"/>
    <property type="match status" value="1"/>
</dbReference>
<feature type="region of interest" description="Disordered" evidence="1">
    <location>
        <begin position="1469"/>
        <end position="1549"/>
    </location>
</feature>
<proteinExistence type="predicted"/>
<sequence length="2090" mass="225431">MTGTIHKLTAGNGYEYLTKSVAAMDATDKGRVSLADYYSAKGDSPGVWMGSGLTGLADLGAGMELPESVAALRSIADGSMVTAEQMKALFGEGRHPNATAIERALLTAGIAAPKTTENNRTTATNPRASEAVNSALAATKLGHEYAVYDEYPPFLQALAERFRDHNLASGRPWNDVIDDETRATIRTQLAREWFDADYHRPARDERELSGYIAQQTRQRQSAVAGYDMTFSPVKSVSTLWAIAPIDMASTIEDAHRAAVSDAIAFIEREACYSRLGTNGVAQVDTDGLIAAAFTHRDSRAGDPDLHTHVAISNKVRVRDAAGIARWMALDGRPLYKATVSASEVYNSRLELYLHQSLGVTFSERAQPDLRKRAVREIDGIPTDLMQRWSSRREAIEARVAELSAQFHTDHGREPTTGEAFDLAQQATLDTREKKHEPRSYAEQRRTWRAEAEQVLGGESGLKGVIADAAVGRPVRPHRGTELDLDTCQEVASDIITVVSATRARWQRPHLRAEAERQLRDRDFAGLDDPATISAAVEQIVDTALSSSDSVRVAGDDLDGALNEPHVLRRANGESVFTRHDTDLHTSRTILAAEARIVAAARRVDGRTIDGDAVSLALLEQAANGRELNDGQSAMVREMATSGRRVQLVLAPAGTGKTTALRTLARAWNDSGGTTVGLAPTAAAAAVLREELDTTTDTAAKLVQLVATERLQALAATPRWRTATNPRLARQVRAARAELSRSRPPTIPDWFTAIGPNTLVVVDEAGLASTADLDTVIRFVCARGGSVRLVGDDQQLASISAGGVLRDIAHETGALTLSQVVRFSDPAEGAASLALRDGDPAALGFYADAGRVHVAADTVAVEQAYTAWAHDRDTGRDTVMLAATRDTVNALNERARADRLAADPAAPHAAVQLSDGLQASIGDLICTRSNRRDLRLSATDWVRNGDRWQVTALGADGALTAQHLDTGRLITLPADYVADNTTLGYASTIHAAQGMTADTCHVVGSDALTRQLLYVALTRGRHANHIYLATAETDPHNATTPKARHPNTGLETLAAILERDGAQQSATTAAREATDPATRLHLAAGAYAHAVGAAAEDALGAEALQALERDADNLYSTRTGRPIGTLTDAPAWPVLRHHLATLQLRGADPLHRLATAIDMRELDTADDPAAVLDWRIDDTQNHSAGTGPLPWLPQAPTGLDDTWRTYLTARADCTRDLATEVAAQTATWTPETAPRWARPLLLADPDRGQQLVADLAVWRASHAVADTDRRPAGPTPPAARLARHHRTLTDRATALIQATADIHRWSELAASIDNHLLADPYWPELAEHLAQAHRAGLDVDTLVRDAATAEPLPTEMPAAALWWRLSATLTPAAAETSESQLRPAWAHHLTGIVGDRAAHAILTDPAWPALVAAVHAADPDQWEPADLLHLANDLLHGGADTTAEATHTVRLDEYARLLTWRIELILTHSTHAADTTPPPEPPTDPAAEEAAAAAAGRDDPWYTPVCADTTTTPLPDPPDTDVDYLTSLTTLEPPPETDLEPSSEEPGWEDLDWDDLAHTAATTTDRTAPPDDIAECIALSYELRAQITEARADYQRLRAAVLDGRGPHTEATAAVLITLRESSDTQRPAAIAVLDARQALADATDTLDALTTQADHSAAALTDLRARIAAGDISDDPARRLDPDYLSPDDQLLAQQAEHQLLTLRVAAATTARDAAATTLADAETALDAAVAAAGGRRVTPADVDAARRAATDLDTDQLADHRRRLTDLDNRLWRTEQRLARTHALTHTAHHHRDDDLTPRTSTSSTPPDPDSSTEYAAGVDETTAPTTLTTEDTTLEQWLRDDPVRLLPDHRLARRMTDLERRHRIALADLATGPPCSDRAEHVHTRHTEHLAAVAAINEVADLDAALAAVDHELTALRTDMAALAPPRRGRAAREAHQLQHDRLTAAQHAAAERRATLQHQRTTTAQAIGIPESQWAHTLSTLPDADTRNAEIAAAHAADQRARELYQQAIDERDYTAHALQRGHTELARRAHLTPEQQTAETRIHDRLDNTTNAGEAEPPTRSTPPSRDHSHPLPPTHEPTIGHGIGD</sequence>
<organism evidence="4 5">
    <name type="scientific">Gordonia bronchialis (strain ATCC 25592 / DSM 43247 / BCRC 13721 / JCM 3198 / KCTC 3076 / NBRC 16047 / NCTC 10667)</name>
    <name type="common">Rhodococcus bronchialis</name>
    <dbReference type="NCBI Taxonomy" id="526226"/>
    <lineage>
        <taxon>Bacteria</taxon>
        <taxon>Bacillati</taxon>
        <taxon>Actinomycetota</taxon>
        <taxon>Actinomycetes</taxon>
        <taxon>Mycobacteriales</taxon>
        <taxon>Gordoniaceae</taxon>
        <taxon>Gordonia</taxon>
    </lineage>
</organism>
<dbReference type="InterPro" id="IPR014862">
    <property type="entry name" value="TrwC"/>
</dbReference>
<dbReference type="Gene3D" id="3.40.50.300">
    <property type="entry name" value="P-loop containing nucleotide triphosphate hydrolases"/>
    <property type="match status" value="2"/>
</dbReference>
<gene>
    <name evidence="4" type="ORF">Gbro_4932</name>
</gene>
<protein>
    <submittedName>
        <fullName evidence="4">TrwC relaxase</fullName>
    </submittedName>
</protein>
<feature type="domain" description="UvrD-like helicase C-terminal" evidence="3">
    <location>
        <begin position="983"/>
        <end position="1022"/>
    </location>
</feature>
<dbReference type="eggNOG" id="COG0507">
    <property type="taxonomic scope" value="Bacteria"/>
</dbReference>
<name>D0LFJ6_GORB4</name>